<reference evidence="3" key="1">
    <citation type="submission" date="2022-11" db="UniProtKB">
        <authorList>
            <consortium name="WormBaseParasite"/>
        </authorList>
    </citation>
    <scope>IDENTIFICATION</scope>
</reference>
<evidence type="ECO:0000256" key="1">
    <source>
        <dbReference type="SAM" id="MobiDB-lite"/>
    </source>
</evidence>
<dbReference type="AlphaFoldDB" id="A0A914QG19"/>
<organism evidence="2 3">
    <name type="scientific">Panagrolaimus davidi</name>
    <dbReference type="NCBI Taxonomy" id="227884"/>
    <lineage>
        <taxon>Eukaryota</taxon>
        <taxon>Metazoa</taxon>
        <taxon>Ecdysozoa</taxon>
        <taxon>Nematoda</taxon>
        <taxon>Chromadorea</taxon>
        <taxon>Rhabditida</taxon>
        <taxon>Tylenchina</taxon>
        <taxon>Panagrolaimomorpha</taxon>
        <taxon>Panagrolaimoidea</taxon>
        <taxon>Panagrolaimidae</taxon>
        <taxon>Panagrolaimus</taxon>
    </lineage>
</organism>
<feature type="compositionally biased region" description="Acidic residues" evidence="1">
    <location>
        <begin position="30"/>
        <end position="41"/>
    </location>
</feature>
<evidence type="ECO:0000313" key="2">
    <source>
        <dbReference type="Proteomes" id="UP000887578"/>
    </source>
</evidence>
<sequence>MDSDEAEDEVPKIRKNRTVALAYKPPPKESEEEEEAGDGEDRELKGAHFCIKECESAEVLNLGCLNGLQCKYHLHFKQSQGFFHKSCLQALNGGTTPRVCPFCRATKPYDLQDDDASDSNVEEE</sequence>
<name>A0A914QG19_9BILA</name>
<proteinExistence type="predicted"/>
<accession>A0A914QG19</accession>
<keyword evidence="2" id="KW-1185">Reference proteome</keyword>
<protein>
    <submittedName>
        <fullName evidence="3">RING-type domain-containing protein</fullName>
    </submittedName>
</protein>
<dbReference type="Proteomes" id="UP000887578">
    <property type="component" value="Unplaced"/>
</dbReference>
<dbReference type="WBParaSite" id="PDA_v2.g30676.t1">
    <property type="protein sequence ID" value="PDA_v2.g30676.t1"/>
    <property type="gene ID" value="PDA_v2.g30676"/>
</dbReference>
<feature type="region of interest" description="Disordered" evidence="1">
    <location>
        <begin position="1"/>
        <end position="42"/>
    </location>
</feature>
<evidence type="ECO:0000313" key="3">
    <source>
        <dbReference type="WBParaSite" id="PDA_v2.g30676.t1"/>
    </source>
</evidence>